<feature type="transmembrane region" description="Helical" evidence="1">
    <location>
        <begin position="198"/>
        <end position="221"/>
    </location>
</feature>
<feature type="transmembrane region" description="Helical" evidence="1">
    <location>
        <begin position="304"/>
        <end position="325"/>
    </location>
</feature>
<reference evidence="2 3" key="3">
    <citation type="journal article" date="2010" name="Sequencing">
        <title>Complete Genome Sequence of Rothia mucilaginosa DY-18: A Clinical Isolate with Dense Meshwork-Like Structures from a Persistent Apical Periodontitis Lesion.</title>
        <authorList>
            <person name="Yamane K."/>
            <person name="Nambu T."/>
            <person name="Yamanaka T."/>
            <person name="Mashimo C."/>
            <person name="Sugimori C."/>
            <person name="Leung K.-P."/>
            <person name="Fukushima H."/>
        </authorList>
    </citation>
    <scope>NUCLEOTIDE SEQUENCE [LARGE SCALE GENOMIC DNA]</scope>
    <source>
        <strain evidence="2 3">DY-18</strain>
    </source>
</reference>
<evidence type="ECO:0000313" key="3">
    <source>
        <dbReference type="Proteomes" id="UP000001883"/>
    </source>
</evidence>
<dbReference type="KEGG" id="rmu:RMDY18_17890"/>
<reference evidence="2 3" key="2">
    <citation type="journal article" date="2010" name="J Osaka Dent Univ">
        <title>Isolation and identification of Rothia mucilaginosa from persistent apical periodontitis lesions.</title>
        <authorList>
            <person name="Yamane K."/>
            <person name="Yoshida M."/>
            <person name="Fujihira T."/>
            <person name="Baba T."/>
            <person name="Tsuji N."/>
            <person name="Hayashi H."/>
            <person name="Sugimori C."/>
            <person name="Yamanaka T."/>
            <person name="Mashimo C."/>
            <person name="Nambu T."/>
            <person name="Kawai H."/>
            <person name="Fukushima H."/>
        </authorList>
    </citation>
    <scope>NUCLEOTIDE SEQUENCE [LARGE SCALE GENOMIC DNA]</scope>
    <source>
        <strain evidence="2 3">DY-18</strain>
    </source>
</reference>
<feature type="transmembrane region" description="Helical" evidence="1">
    <location>
        <begin position="115"/>
        <end position="132"/>
    </location>
</feature>
<proteinExistence type="predicted"/>
<feature type="transmembrane region" description="Helical" evidence="1">
    <location>
        <begin position="43"/>
        <end position="71"/>
    </location>
</feature>
<organism evidence="2 3">
    <name type="scientific">Rothia mucilaginosa (strain DY-18)</name>
    <name type="common">Stomatococcus mucilaginosus</name>
    <dbReference type="NCBI Taxonomy" id="680646"/>
    <lineage>
        <taxon>Bacteria</taxon>
        <taxon>Bacillati</taxon>
        <taxon>Actinomycetota</taxon>
        <taxon>Actinomycetes</taxon>
        <taxon>Micrococcales</taxon>
        <taxon>Micrococcaceae</taxon>
        <taxon>Rothia</taxon>
    </lineage>
</organism>
<feature type="transmembrane region" description="Helical" evidence="1">
    <location>
        <begin position="228"/>
        <end position="245"/>
    </location>
</feature>
<keyword evidence="3" id="KW-1185">Reference proteome</keyword>
<keyword evidence="1" id="KW-0472">Membrane</keyword>
<feature type="transmembrane region" description="Helical" evidence="1">
    <location>
        <begin position="152"/>
        <end position="170"/>
    </location>
</feature>
<keyword evidence="1" id="KW-1133">Transmembrane helix</keyword>
<evidence type="ECO:0000256" key="1">
    <source>
        <dbReference type="SAM" id="Phobius"/>
    </source>
</evidence>
<dbReference type="Proteomes" id="UP000001883">
    <property type="component" value="Chromosome"/>
</dbReference>
<dbReference type="GO" id="GO:0016829">
    <property type="term" value="F:lyase activity"/>
    <property type="evidence" value="ECO:0007669"/>
    <property type="project" value="UniProtKB-KW"/>
</dbReference>
<keyword evidence="1" id="KW-0812">Transmembrane</keyword>
<keyword evidence="2" id="KW-0456">Lyase</keyword>
<dbReference type="EMBL" id="AP011540">
    <property type="protein sequence ID" value="BAI65621.1"/>
    <property type="molecule type" value="Genomic_DNA"/>
</dbReference>
<dbReference type="AlphaFoldDB" id="D2NPQ3"/>
<evidence type="ECO:0000313" key="2">
    <source>
        <dbReference type="EMBL" id="BAI65621.1"/>
    </source>
</evidence>
<sequence length="347" mass="38234">MIGNTMMSSDTRTWDTGVWEEQQKELRALSPVRRLMRRLNLEALVYESAPFPVLLRKLSALIPACLLWWVIYEPHRLASSTSLPEGTHAITLLPGAWGDPATGAYGGLPDLPGVLVRWVLCIAAMVAVVHVCGVKAKGQSFTIPHDARSRLIALMQALGIFGAFALVVWIEYMMTPLTLMFETVYAGPTAVYSGDGMIPLHLFLSSSLSAIFLGYFCVNILASLNIPGYLGIPAIIYVGALPWAQAERHQFTLALAWVIAVALVSWLVRGMWGTLLACVGYSLWIVLVATSGDPFDLSANMSRVLVILGFPLAFIVAGGGIYRIFYLRQNPKMLRYLQERALYLGEW</sequence>
<gene>
    <name evidence="2" type="ordered locus">RMDY18_17890</name>
</gene>
<accession>D2NPQ3</accession>
<feature type="transmembrane region" description="Helical" evidence="1">
    <location>
        <begin position="251"/>
        <end position="268"/>
    </location>
</feature>
<protein>
    <submittedName>
        <fullName evidence="2">Dihydrodipicolinate synthase /N-acetylneuraminate lyase</fullName>
    </submittedName>
</protein>
<feature type="transmembrane region" description="Helical" evidence="1">
    <location>
        <begin position="275"/>
        <end position="292"/>
    </location>
</feature>
<reference evidence="3" key="1">
    <citation type="submission" date="2009-07" db="EMBL/GenBank/DDBJ databases">
        <title>Complete genome sequence of Rothia mucilaginosa DJ.</title>
        <authorList>
            <person name="Yamane K."/>
            <person name="Nambu T."/>
            <person name="Mashimo C."/>
            <person name="Sugimori C."/>
            <person name="Yamanaka T."/>
            <person name="Leung K."/>
            <person name="Fukushima H."/>
        </authorList>
    </citation>
    <scope>NUCLEOTIDE SEQUENCE [LARGE SCALE GENOMIC DNA]</scope>
    <source>
        <strain evidence="3">DY-18</strain>
    </source>
</reference>
<name>D2NPQ3_ROTMD</name>
<dbReference type="HOGENOM" id="CLU_798966_0_0_11"/>